<comment type="caution">
    <text evidence="9">The sequence shown here is derived from an EMBL/GenBank/DDBJ whole genome shotgun (WGS) entry which is preliminary data.</text>
</comment>
<dbReference type="GO" id="GO:0005829">
    <property type="term" value="C:cytosol"/>
    <property type="evidence" value="ECO:0007669"/>
    <property type="project" value="TreeGrafter"/>
</dbReference>
<evidence type="ECO:0000256" key="6">
    <source>
        <dbReference type="SAM" id="MobiDB-lite"/>
    </source>
</evidence>
<gene>
    <name evidence="9" type="ORF">A7C99_6489</name>
</gene>
<evidence type="ECO:0000256" key="4">
    <source>
        <dbReference type="ARBA" id="ARBA00023006"/>
    </source>
</evidence>
<evidence type="ECO:0000256" key="3">
    <source>
        <dbReference type="ARBA" id="ARBA00013801"/>
    </source>
</evidence>
<feature type="region of interest" description="Disordered" evidence="6">
    <location>
        <begin position="604"/>
        <end position="715"/>
    </location>
</feature>
<protein>
    <recommendedName>
        <fullName evidence="3 5">Autophagy-related protein 13</fullName>
    </recommendedName>
</protein>
<feature type="transmembrane region" description="Helical" evidence="7">
    <location>
        <begin position="976"/>
        <end position="1005"/>
    </location>
</feature>
<dbReference type="Gene3D" id="6.10.140.1900">
    <property type="match status" value="1"/>
</dbReference>
<feature type="compositionally biased region" description="Low complexity" evidence="6">
    <location>
        <begin position="615"/>
        <end position="650"/>
    </location>
</feature>
<feature type="compositionally biased region" description="Pro residues" evidence="6">
    <location>
        <begin position="8"/>
        <end position="21"/>
    </location>
</feature>
<evidence type="ECO:0000259" key="8">
    <source>
        <dbReference type="Pfam" id="PF10033"/>
    </source>
</evidence>
<evidence type="ECO:0000256" key="5">
    <source>
        <dbReference type="RuleBase" id="RU361214"/>
    </source>
</evidence>
<feature type="region of interest" description="Disordered" evidence="6">
    <location>
        <begin position="906"/>
        <end position="943"/>
    </location>
</feature>
<dbReference type="InterPro" id="IPR036570">
    <property type="entry name" value="HORMA_dom_sf"/>
</dbReference>
<feature type="compositionally biased region" description="Basic residues" evidence="6">
    <location>
        <begin position="856"/>
        <end position="865"/>
    </location>
</feature>
<dbReference type="GO" id="GO:1990316">
    <property type="term" value="C:Atg1/ULK1 kinase complex"/>
    <property type="evidence" value="ECO:0007669"/>
    <property type="project" value="InterPro"/>
</dbReference>
<evidence type="ECO:0000256" key="1">
    <source>
        <dbReference type="ARBA" id="ARBA00005246"/>
    </source>
</evidence>
<dbReference type="Gene3D" id="3.30.900.10">
    <property type="entry name" value="HORMA domain"/>
    <property type="match status" value="1"/>
</dbReference>
<dbReference type="EMBL" id="LHPM01000019">
    <property type="protein sequence ID" value="OAL61918.1"/>
    <property type="molecule type" value="Genomic_DNA"/>
</dbReference>
<dbReference type="AlphaFoldDB" id="A0A178EPK0"/>
<dbReference type="InterPro" id="IPR040182">
    <property type="entry name" value="ATG13"/>
</dbReference>
<feature type="region of interest" description="Disordered" evidence="6">
    <location>
        <begin position="741"/>
        <end position="893"/>
    </location>
</feature>
<feature type="compositionally biased region" description="Polar residues" evidence="6">
    <location>
        <begin position="427"/>
        <end position="441"/>
    </location>
</feature>
<sequence length="1026" mass="110973">MHQRPRPLPRPASEAPNPPIPADGRPLSDKQVQDQIAKLNQIIQNYHTKAALIILHSRTVLRPIYREGVKKFNVEVDDTDTLREDLTQWRNCTATDKRPEPLLIETFLDGSQLQKHEELVILDDHGKRWDVFDALSDTPGGPPEKKRGTRNEVILERWVIELGPSSSSSLPGDMTHILPTTYKKCIITFRSLFAYSKLLPAWKFTKRQSKVASHPALRLQHRIIPASKSQYGSRSDPLAIPLCGSSSDEPETYSFGVTESPAGPLSIRVTYRINCEFRVDDAESMFSSRFMGVDDDLFRPSLPSANGREEQARAQNVDIGSLPAKYRASNNPDLSQAYGSMSTFHRADPSIKGSPISALRAARDLAGGSPSSPTQMPSPKLGHARVASLSGEDGHSLQRRPSISYQPFKAPPLSASPGPGAPRSPSTREPSNISVNPTQNVLGAAPSPRRIPNPSTRPLSAHVLPEQAVFSSMSASPKQAPISKYSSSFSHRRGRLSTGGGSKTEEDNNSSGKASISSSSAMATGQRDSTSGVFPVVDTDEDNISEFLKMLDQRKDLLSNGPDGSTFDPASSRRTTTATLLRFQKMKDANTALSDSMTTSLLLHRSTASSSSKHLPPAATSNPTTTAAANSLPSGVSGSISSSPGKAISPHTPHTPAVPSRLSSNSVIEYPSPDEPGHIITTNTRSRRVPRHESPLGETSEPDQESESGPQSQTTTTANAIDIPLPASPHNRHHRGAFISSFRRSSSAAQRRTSTANSNNTATGDEDVPDFLPFPTTTRSISLGAQDRSPPSISELLQSASPDAENHPAVSSPVDRRQTESPQALDAENTKERTALPYQPRVSLQPHGREPQVHPSHTHARRASARRFSTARSPWSNANPSSSPNPHSNGILDEDEPLLFTMSDFGAGISHRTTTHESRRDHDRRRDRENNRESDGGGGSGSGGPQWFLWLDAGGVPAILPMPKPIYIHIPKPTQIALAAVSVLALLLVTISLPLYIMLASFAAFSGNAHSSSLPPPTIRMQTTCD</sequence>
<keyword evidence="4 5" id="KW-0072">Autophagy</keyword>
<name>A0A178EPK0_TRIRU</name>
<comment type="similarity">
    <text evidence="1 5">Belongs to the ATG13 family. Fungi subfamily.</text>
</comment>
<feature type="domain" description="Autophagy-related protein 13 N-terminal" evidence="8">
    <location>
        <begin position="43"/>
        <end position="277"/>
    </location>
</feature>
<evidence type="ECO:0000313" key="10">
    <source>
        <dbReference type="Proteomes" id="UP000243015"/>
    </source>
</evidence>
<feature type="compositionally biased region" description="Basic and acidic residues" evidence="6">
    <location>
        <begin position="914"/>
        <end position="935"/>
    </location>
</feature>
<evidence type="ECO:0000313" key="9">
    <source>
        <dbReference type="EMBL" id="OAL61918.1"/>
    </source>
</evidence>
<dbReference type="VEuPathDB" id="FungiDB:TERG_03032"/>
<dbReference type="PANTHER" id="PTHR13430">
    <property type="match status" value="1"/>
</dbReference>
<dbReference type="InterPro" id="IPR018731">
    <property type="entry name" value="Atg13_N"/>
</dbReference>
<evidence type="ECO:0000256" key="2">
    <source>
        <dbReference type="ARBA" id="ARBA00011848"/>
    </source>
</evidence>
<feature type="compositionally biased region" description="Polar residues" evidence="6">
    <location>
        <begin position="775"/>
        <end position="801"/>
    </location>
</feature>
<keyword evidence="7" id="KW-0472">Membrane</keyword>
<keyword evidence="7" id="KW-1133">Transmembrane helix</keyword>
<accession>A0A178EPK0</accession>
<feature type="compositionally biased region" description="Low complexity" evidence="6">
    <location>
        <begin position="411"/>
        <end position="425"/>
    </location>
</feature>
<dbReference type="Proteomes" id="UP000243015">
    <property type="component" value="Unassembled WGS sequence"/>
</dbReference>
<dbReference type="Pfam" id="PF10033">
    <property type="entry name" value="ATG13"/>
    <property type="match status" value="1"/>
</dbReference>
<proteinExistence type="inferred from homology"/>
<dbReference type="PANTHER" id="PTHR13430:SF4">
    <property type="entry name" value="AUTOPHAGY-RELATED PROTEIN 13"/>
    <property type="match status" value="1"/>
</dbReference>
<dbReference type="GO" id="GO:0000407">
    <property type="term" value="C:phagophore assembly site"/>
    <property type="evidence" value="ECO:0007669"/>
    <property type="project" value="TreeGrafter"/>
</dbReference>
<keyword evidence="7" id="KW-0812">Transmembrane</keyword>
<organism evidence="9 10">
    <name type="scientific">Trichophyton rubrum</name>
    <name type="common">Athlete's foot fungus</name>
    <name type="synonym">Epidermophyton rubrum</name>
    <dbReference type="NCBI Taxonomy" id="5551"/>
    <lineage>
        <taxon>Eukaryota</taxon>
        <taxon>Fungi</taxon>
        <taxon>Dikarya</taxon>
        <taxon>Ascomycota</taxon>
        <taxon>Pezizomycotina</taxon>
        <taxon>Eurotiomycetes</taxon>
        <taxon>Eurotiomycetidae</taxon>
        <taxon>Onygenales</taxon>
        <taxon>Arthrodermataceae</taxon>
        <taxon>Trichophyton</taxon>
    </lineage>
</organism>
<dbReference type="GO" id="GO:0034727">
    <property type="term" value="P:piecemeal microautophagy of the nucleus"/>
    <property type="evidence" value="ECO:0007669"/>
    <property type="project" value="TreeGrafter"/>
</dbReference>
<evidence type="ECO:0000256" key="7">
    <source>
        <dbReference type="SAM" id="Phobius"/>
    </source>
</evidence>
<dbReference type="GO" id="GO:0000423">
    <property type="term" value="P:mitophagy"/>
    <property type="evidence" value="ECO:0007669"/>
    <property type="project" value="TreeGrafter"/>
</dbReference>
<feature type="compositionally biased region" description="Low complexity" evidence="6">
    <location>
        <begin position="510"/>
        <end position="523"/>
    </location>
</feature>
<reference evidence="9 10" key="1">
    <citation type="submission" date="2016-05" db="EMBL/GenBank/DDBJ databases">
        <title>Genome sequencing of Trichophyton rubrum CMCC(F)T1i isolated from hair.</title>
        <authorList>
            <person name="Zhan P."/>
            <person name="Tao Y."/>
            <person name="Liu W."/>
        </authorList>
    </citation>
    <scope>NUCLEOTIDE SEQUENCE [LARGE SCALE GENOMIC DNA]</scope>
    <source>
        <strain evidence="10">CMCC(F)T1i</strain>
    </source>
</reference>
<dbReference type="GO" id="GO:0034497">
    <property type="term" value="P:protein localization to phagophore assembly site"/>
    <property type="evidence" value="ECO:0007669"/>
    <property type="project" value="TreeGrafter"/>
</dbReference>
<feature type="region of interest" description="Disordered" evidence="6">
    <location>
        <begin position="1"/>
        <end position="30"/>
    </location>
</feature>
<feature type="compositionally biased region" description="Polar residues" evidence="6">
    <location>
        <begin position="604"/>
        <end position="613"/>
    </location>
</feature>
<feature type="region of interest" description="Disordered" evidence="6">
    <location>
        <begin position="364"/>
        <end position="537"/>
    </location>
</feature>
<comment type="subunit">
    <text evidence="2">Interacts with ATG1 to form the ATG1-ATG13 kinase complex.</text>
</comment>
<feature type="compositionally biased region" description="Low complexity" evidence="6">
    <location>
        <begin position="741"/>
        <end position="763"/>
    </location>
</feature>
<feature type="compositionally biased region" description="Low complexity" evidence="6">
    <location>
        <begin position="866"/>
        <end position="889"/>
    </location>
</feature>